<sequence length="285" mass="32319">MNTYWNNSLSVPIHTGYDEFLRLTEGFENAMFSDHAIGDDLVVMASKTDHPESVWSEVVESRAYSKGISNLAPGSVLVDVGAHIGLVSLHFARTVPDARIYAFEPASASFRCLKENCSRYAPGAHVANFAIGSANGEARLTYYPHRSTMSTLYVDDEEDRHNVRILFDQVDPSPEFRKAFWDRFDRGVRQETVPMTTLTDALSGADIDEISFLKIDVERAELEVLNGLAEDHWAKVHRMAIEVHDRNGRLAEISELLNRHGYRVEQFREKYFSGTDIHMVYADRD</sequence>
<dbReference type="EMBL" id="MK934297">
    <property type="protein sequence ID" value="QGJ79680.1"/>
    <property type="molecule type" value="Genomic_DNA"/>
</dbReference>
<dbReference type="GO" id="GO:0008168">
    <property type="term" value="F:methyltransferase activity"/>
    <property type="evidence" value="ECO:0007669"/>
    <property type="project" value="UniProtKB-KW"/>
</dbReference>
<dbReference type="Gene3D" id="3.40.50.150">
    <property type="entry name" value="Vaccinia Virus protein VP39"/>
    <property type="match status" value="1"/>
</dbReference>
<reference evidence="2" key="1">
    <citation type="submission" date="2019-05" db="EMBL/GenBank/DDBJ databases">
        <title>The biosynthetic gene clusters of the bacterial maytansinoids are dispersing through reshuffling.</title>
        <authorList>
            <person name="Li X."/>
            <person name="Wu X."/>
            <person name="Wang H."/>
            <person name="Lu C."/>
            <person name="Bai L."/>
            <person name="Shen Y."/>
        </authorList>
    </citation>
    <scope>NUCLEOTIDE SEQUENCE</scope>
    <source>
        <strain evidence="2">CP2808</strain>
    </source>
</reference>
<dbReference type="SUPFAM" id="SSF53335">
    <property type="entry name" value="S-adenosyl-L-methionine-dependent methyltransferases"/>
    <property type="match status" value="1"/>
</dbReference>
<dbReference type="PANTHER" id="PTHR34203">
    <property type="entry name" value="METHYLTRANSFERASE, FKBM FAMILY PROTEIN"/>
    <property type="match status" value="1"/>
</dbReference>
<gene>
    <name evidence="2" type="primary">acmN</name>
</gene>
<dbReference type="AlphaFoldDB" id="A0A649UQB0"/>
<dbReference type="NCBIfam" id="TIGR01444">
    <property type="entry name" value="fkbM_fam"/>
    <property type="match status" value="1"/>
</dbReference>
<evidence type="ECO:0000259" key="1">
    <source>
        <dbReference type="Pfam" id="PF05050"/>
    </source>
</evidence>
<dbReference type="InterPro" id="IPR006342">
    <property type="entry name" value="FkbM_mtfrase"/>
</dbReference>
<feature type="domain" description="Methyltransferase FkbM" evidence="1">
    <location>
        <begin position="79"/>
        <end position="264"/>
    </location>
</feature>
<protein>
    <submittedName>
        <fullName evidence="2">FkbM family methyltransferase</fullName>
    </submittedName>
</protein>
<accession>A0A649UQB0</accession>
<dbReference type="InterPro" id="IPR029063">
    <property type="entry name" value="SAM-dependent_MTases_sf"/>
</dbReference>
<evidence type="ECO:0000313" key="2">
    <source>
        <dbReference type="EMBL" id="QGJ79680.1"/>
    </source>
</evidence>
<keyword evidence="2" id="KW-0489">Methyltransferase</keyword>
<dbReference type="PANTHER" id="PTHR34203:SF13">
    <property type="entry name" value="EXPRESSED PROTEIN"/>
    <property type="match status" value="1"/>
</dbReference>
<proteinExistence type="predicted"/>
<dbReference type="GO" id="GO:0032259">
    <property type="term" value="P:methylation"/>
    <property type="evidence" value="ECO:0007669"/>
    <property type="project" value="UniProtKB-KW"/>
</dbReference>
<keyword evidence="2" id="KW-0808">Transferase</keyword>
<dbReference type="Pfam" id="PF05050">
    <property type="entry name" value="Methyltransf_21"/>
    <property type="match status" value="1"/>
</dbReference>
<name>A0A649UQB0_9PSEU</name>
<dbReference type="InterPro" id="IPR052514">
    <property type="entry name" value="SAM-dependent_MTase"/>
</dbReference>
<organism evidence="2">
    <name type="scientific">Amycolatopsis sp. CP2808</name>
    <dbReference type="NCBI Taxonomy" id="411144"/>
    <lineage>
        <taxon>Bacteria</taxon>
        <taxon>Bacillati</taxon>
        <taxon>Actinomycetota</taxon>
        <taxon>Actinomycetes</taxon>
        <taxon>Pseudonocardiales</taxon>
        <taxon>Pseudonocardiaceae</taxon>
        <taxon>Amycolatopsis</taxon>
    </lineage>
</organism>